<feature type="compositionally biased region" description="Polar residues" evidence="1">
    <location>
        <begin position="243"/>
        <end position="282"/>
    </location>
</feature>
<evidence type="ECO:0000256" key="1">
    <source>
        <dbReference type="SAM" id="MobiDB-lite"/>
    </source>
</evidence>
<feature type="compositionally biased region" description="Basic and acidic residues" evidence="1">
    <location>
        <begin position="104"/>
        <end position="117"/>
    </location>
</feature>
<feature type="compositionally biased region" description="Basic residues" evidence="1">
    <location>
        <begin position="290"/>
        <end position="306"/>
    </location>
</feature>
<feature type="compositionally biased region" description="Basic and acidic residues" evidence="1">
    <location>
        <begin position="307"/>
        <end position="327"/>
    </location>
</feature>
<reference evidence="2" key="1">
    <citation type="submission" date="2019-05" db="EMBL/GenBank/DDBJ databases">
        <title>Annotation for the trematode Paragonimus heterotremus.</title>
        <authorList>
            <person name="Choi Y.-J."/>
        </authorList>
    </citation>
    <scope>NUCLEOTIDE SEQUENCE</scope>
    <source>
        <strain evidence="2">LC</strain>
    </source>
</reference>
<organism evidence="2 3">
    <name type="scientific">Paragonimus heterotremus</name>
    <dbReference type="NCBI Taxonomy" id="100268"/>
    <lineage>
        <taxon>Eukaryota</taxon>
        <taxon>Metazoa</taxon>
        <taxon>Spiralia</taxon>
        <taxon>Lophotrochozoa</taxon>
        <taxon>Platyhelminthes</taxon>
        <taxon>Trematoda</taxon>
        <taxon>Digenea</taxon>
        <taxon>Plagiorchiida</taxon>
        <taxon>Troglotremata</taxon>
        <taxon>Troglotrematidae</taxon>
        <taxon>Paragonimus</taxon>
    </lineage>
</organism>
<name>A0A8J4SU08_9TREM</name>
<protein>
    <submittedName>
        <fullName evidence="2">Uncharacterized protein</fullName>
    </submittedName>
</protein>
<comment type="caution">
    <text evidence="2">The sequence shown here is derived from an EMBL/GenBank/DDBJ whole genome shotgun (WGS) entry which is preliminary data.</text>
</comment>
<dbReference type="OrthoDB" id="6283481at2759"/>
<proteinExistence type="predicted"/>
<feature type="region of interest" description="Disordered" evidence="1">
    <location>
        <begin position="516"/>
        <end position="539"/>
    </location>
</feature>
<feature type="region of interest" description="Disordered" evidence="1">
    <location>
        <begin position="386"/>
        <end position="405"/>
    </location>
</feature>
<accession>A0A8J4SU08</accession>
<dbReference type="AlphaFoldDB" id="A0A8J4SU08"/>
<feature type="region of interest" description="Disordered" evidence="1">
    <location>
        <begin position="104"/>
        <end position="149"/>
    </location>
</feature>
<gene>
    <name evidence="2" type="ORF">PHET_00946</name>
</gene>
<feature type="region of interest" description="Disordered" evidence="1">
    <location>
        <begin position="232"/>
        <end position="377"/>
    </location>
</feature>
<feature type="region of interest" description="Disordered" evidence="1">
    <location>
        <begin position="622"/>
        <end position="643"/>
    </location>
</feature>
<dbReference type="EMBL" id="LUCH01000305">
    <property type="protein sequence ID" value="KAF5405497.1"/>
    <property type="molecule type" value="Genomic_DNA"/>
</dbReference>
<feature type="region of interest" description="Disordered" evidence="1">
    <location>
        <begin position="443"/>
        <end position="463"/>
    </location>
</feature>
<dbReference type="Proteomes" id="UP000748531">
    <property type="component" value="Unassembled WGS sequence"/>
</dbReference>
<feature type="compositionally biased region" description="Pro residues" evidence="1">
    <location>
        <begin position="359"/>
        <end position="368"/>
    </location>
</feature>
<evidence type="ECO:0000313" key="3">
    <source>
        <dbReference type="Proteomes" id="UP000748531"/>
    </source>
</evidence>
<feature type="region of interest" description="Disordered" evidence="1">
    <location>
        <begin position="162"/>
        <end position="200"/>
    </location>
</feature>
<feature type="region of interest" description="Disordered" evidence="1">
    <location>
        <begin position="1"/>
        <end position="79"/>
    </location>
</feature>
<keyword evidence="3" id="KW-1185">Reference proteome</keyword>
<feature type="compositionally biased region" description="Polar residues" evidence="1">
    <location>
        <begin position="627"/>
        <end position="642"/>
    </location>
</feature>
<feature type="compositionally biased region" description="Polar residues" evidence="1">
    <location>
        <begin position="1"/>
        <end position="31"/>
    </location>
</feature>
<evidence type="ECO:0000313" key="2">
    <source>
        <dbReference type="EMBL" id="KAF5405497.1"/>
    </source>
</evidence>
<feature type="compositionally biased region" description="Polar residues" evidence="1">
    <location>
        <begin position="122"/>
        <end position="143"/>
    </location>
</feature>
<feature type="compositionally biased region" description="Polar residues" evidence="1">
    <location>
        <begin position="386"/>
        <end position="403"/>
    </location>
</feature>
<sequence>MEAESTNEQSLKQAAESEGTSTPHTTPSNQADAVPADTSPGAIPPVSTSPSDESPVHTGLNEKNKPENLISETCQERFDGPGFEFSVSVDSKLTEATDNVDREIIVSKNSGEGRLDPEVLADSTQGTQLSPEHQTEGTDNVSSEGCDRSEASVISVVRQVSIDHETESTHVISEQTDESKKENIDEDDIHVQGGPSVHTQQELEINQPGPIILEPASVSPVIADNVMHAAVVEETWPHESEETQPQATDASSVQQLNVSTEIVSKIPQQSDSETAHVDTTQKAVAEQSDKKKKSRFNFKIKRAKSHREREPAKIKHDHSDTGSEKSFGRSVRNAFGSLTRSIKAKARRNTPERATKPTARPPRPPPIDKPSEELPRKIRLNANEFDQQSLESISGPSLSNSPDLSRKRVIRKALPDFIEAMPVNEQPPLVMNGEAHLMYPQRPPEPSPHEGQTCEVQPQTDQNEKDQVLAWTAGQIASSSRPNEVRIGLSNSLVAQEEMIQPVHIQRQILVGQLTTGLEESDQRESSLAQKPPRPVSPPVLSPLDYQPFHQHPQDEGFSHPDLGRKRMDMLQAITPPANGGGNGSRADSPSLGVRYRIEPQQVVTATPSRLIRPVTTSLDRREPMEYSSSSPTSVRRANTLRTDYADRVRERVKSLRVEPVEGSSPDGTIRPRKTFQKQQTYVCSETIKWPKIPFKLKRRQTDVPPKNVYSTPNETIVPRPQPKIMSAYYANNTARPPVPPSVIVSERITLSHSGHLQSAIPTTAYTGMSALRPDLGTGRPLSESANRQLTSLRSVEAHNTLLQQSTYINESPKRGLFHLAQADGPLSKQLDVTAKLPYFSEELSLCSTGGVPKIINADEQTATEIAEEEKTRINEALKKTQPFLEAWNTSDSETDPDMKLTTVSKEITRECIQDFLNTCVRLRSVDLQGHFAPFHYPLSTFDRRLWKTCGRLENWCNLLILREPEWNTEYIQLSPSATPGQTVLYSTRTIDSLLTNWLDCHHTSPRTSVTAATPVSNTVYHPILLISDLKQLLESQPYTVEGKNTLMHTCLRLAVLLTYENCLVRMQNSLSLSFSLNPEKILVALSTNNCLVVFQSCVQETTHTPSSPTKLGGNGSDVDQPDLKEEVDPLVEYLCAEYRSLEKAIDGMIDKVHQISTVQLGSMGMLPGLLKAIAPPDWIAMITSRISMKML</sequence>